<dbReference type="GO" id="GO:0000398">
    <property type="term" value="P:mRNA splicing, via spliceosome"/>
    <property type="evidence" value="ECO:0007669"/>
    <property type="project" value="UniProtKB-UniRule"/>
</dbReference>
<evidence type="ECO:0000256" key="10">
    <source>
        <dbReference type="RuleBase" id="RU367071"/>
    </source>
</evidence>
<comment type="caution">
    <text evidence="13">The sequence shown here is derived from an EMBL/GenBank/DDBJ whole genome shotgun (WGS) entry which is preliminary data.</text>
</comment>
<accession>A0AAD3MYC6</accession>
<comment type="function">
    <text evidence="8">Required for pre-mRNA splicing as component of the spliceosome. Participates in the second catalytic step of pre-mRNA splicing, when the free hydroxyl group of exon I attacks the 3'-splice site to generate spliced mRNA and the excised lariat intron. Required for holding exon 1 properly in the spliceosome and for correct AG identification when more than one possible AG exists in 3'-splicing site region. May be involved in the activation of proximal AG. Probably also involved in alternative splicing regulation.</text>
</comment>
<keyword evidence="14" id="KW-1185">Reference proteome</keyword>
<evidence type="ECO:0000256" key="5">
    <source>
        <dbReference type="ARBA" id="ARBA00022728"/>
    </source>
</evidence>
<keyword evidence="5 10" id="KW-0747">Spliceosome</keyword>
<evidence type="ECO:0000256" key="2">
    <source>
        <dbReference type="ARBA" id="ARBA00007203"/>
    </source>
</evidence>
<evidence type="ECO:0000313" key="13">
    <source>
        <dbReference type="EMBL" id="GLD62111.1"/>
    </source>
</evidence>
<comment type="subunit">
    <text evidence="9">Component of pre-catalytic, catalytic and post-catalytic spliceosomes. Associates with the spliceosome prior to recognition of the 3'-splice site for step II, probably during catalysis of step I.</text>
</comment>
<feature type="compositionally biased region" description="Basic and acidic residues" evidence="11">
    <location>
        <begin position="258"/>
        <end position="290"/>
    </location>
</feature>
<feature type="domain" description="Pre-mRNA-splicing factor SLU7" evidence="12">
    <location>
        <begin position="20"/>
        <end position="171"/>
    </location>
</feature>
<dbReference type="GO" id="GO:0005681">
    <property type="term" value="C:spliceosomal complex"/>
    <property type="evidence" value="ECO:0007669"/>
    <property type="project" value="UniProtKB-UniRule"/>
</dbReference>
<evidence type="ECO:0000256" key="11">
    <source>
        <dbReference type="SAM" id="MobiDB-lite"/>
    </source>
</evidence>
<dbReference type="Pfam" id="PF11708">
    <property type="entry name" value="Slu7"/>
    <property type="match status" value="1"/>
</dbReference>
<protein>
    <recommendedName>
        <fullName evidence="3 10">Pre-mRNA-splicing factor SLU7</fullName>
    </recommendedName>
</protein>
<evidence type="ECO:0000256" key="3">
    <source>
        <dbReference type="ARBA" id="ARBA00021377"/>
    </source>
</evidence>
<comment type="similarity">
    <text evidence="2 10">Belongs to the SLU7 family.</text>
</comment>
<dbReference type="EMBL" id="BRZM01000049">
    <property type="protein sequence ID" value="GLD62111.1"/>
    <property type="molecule type" value="Genomic_DNA"/>
</dbReference>
<dbReference type="GO" id="GO:0030628">
    <property type="term" value="F:pre-mRNA 3'-splice site binding"/>
    <property type="evidence" value="ECO:0007669"/>
    <property type="project" value="UniProtKB-UniRule"/>
</dbReference>
<feature type="compositionally biased region" description="Basic residues" evidence="11">
    <location>
        <begin position="234"/>
        <end position="247"/>
    </location>
</feature>
<name>A0AAD3MYC6_LATJO</name>
<keyword evidence="4 10" id="KW-0507">mRNA processing</keyword>
<evidence type="ECO:0000256" key="7">
    <source>
        <dbReference type="ARBA" id="ARBA00023242"/>
    </source>
</evidence>
<feature type="region of interest" description="Disordered" evidence="11">
    <location>
        <begin position="232"/>
        <end position="326"/>
    </location>
</feature>
<evidence type="ECO:0000256" key="1">
    <source>
        <dbReference type="ARBA" id="ARBA00004123"/>
    </source>
</evidence>
<dbReference type="PANTHER" id="PTHR12942:SF2">
    <property type="entry name" value="PRE-MRNA-SPLICING FACTOR SLU7"/>
    <property type="match status" value="1"/>
</dbReference>
<dbReference type="Proteomes" id="UP001279410">
    <property type="component" value="Unassembled WGS sequence"/>
</dbReference>
<keyword evidence="7 10" id="KW-0539">Nucleus</keyword>
<evidence type="ECO:0000256" key="9">
    <source>
        <dbReference type="ARBA" id="ARBA00046810"/>
    </source>
</evidence>
<organism evidence="13 14">
    <name type="scientific">Lates japonicus</name>
    <name type="common">Japanese lates</name>
    <dbReference type="NCBI Taxonomy" id="270547"/>
    <lineage>
        <taxon>Eukaryota</taxon>
        <taxon>Metazoa</taxon>
        <taxon>Chordata</taxon>
        <taxon>Craniata</taxon>
        <taxon>Vertebrata</taxon>
        <taxon>Euteleostomi</taxon>
        <taxon>Actinopterygii</taxon>
        <taxon>Neopterygii</taxon>
        <taxon>Teleostei</taxon>
        <taxon>Neoteleostei</taxon>
        <taxon>Acanthomorphata</taxon>
        <taxon>Carangaria</taxon>
        <taxon>Carangaria incertae sedis</taxon>
        <taxon>Centropomidae</taxon>
        <taxon>Lates</taxon>
    </lineage>
</organism>
<evidence type="ECO:0000256" key="8">
    <source>
        <dbReference type="ARBA" id="ARBA00045201"/>
    </source>
</evidence>
<gene>
    <name evidence="13" type="ORF">AKAME5_001386200</name>
</gene>
<sequence>MSWPPENWTNLLGGILIQTRAHYDPKTRAMREPASNTGMNPDEVGYAGDNFARYSGDTITMAQTQLFAWEAYERGSEVHLQADPTKLELLHRSFKVKKEDFKEQQRESILEKYGGQEHLDAPSRELLLAQTEDYVEYSRHGAVLKGLEKAVARSKYEEDVLINNHTCIWGSYWKDGCWGYKCCHSMVKQSYCTGEAGIGLNNSECVPFEEGITEPQEEEQPKSLLEMHRDKMMKEKKKKKKSKKNKKRGSDSSDSEDEEKKREKLRKALEAEDKRVKHIEAIMQLDERKRPYSSLQEVKAPTEEEMEAFRMKRSRPDDPMASFLGQ</sequence>
<evidence type="ECO:0000313" key="14">
    <source>
        <dbReference type="Proteomes" id="UP001279410"/>
    </source>
</evidence>
<proteinExistence type="inferred from homology"/>
<keyword evidence="6 10" id="KW-0508">mRNA splicing</keyword>
<feature type="compositionally biased region" description="Basic and acidic residues" evidence="11">
    <location>
        <begin position="307"/>
        <end position="318"/>
    </location>
</feature>
<dbReference type="InterPro" id="IPR039974">
    <property type="entry name" value="Splicing_factor_SLU7"/>
</dbReference>
<reference evidence="13" key="1">
    <citation type="submission" date="2022-08" db="EMBL/GenBank/DDBJ databases">
        <title>Genome sequencing of akame (Lates japonicus).</title>
        <authorList>
            <person name="Hashiguchi Y."/>
            <person name="Takahashi H."/>
        </authorList>
    </citation>
    <scope>NUCLEOTIDE SEQUENCE</scope>
    <source>
        <strain evidence="13">Kochi</strain>
    </source>
</reference>
<dbReference type="AlphaFoldDB" id="A0AAD3MYC6"/>
<evidence type="ECO:0000256" key="4">
    <source>
        <dbReference type="ARBA" id="ARBA00022664"/>
    </source>
</evidence>
<dbReference type="InterPro" id="IPR021715">
    <property type="entry name" value="Slu7_dom"/>
</dbReference>
<dbReference type="PANTHER" id="PTHR12942">
    <property type="entry name" value="STEP II SPLICING FACTOR SLU7"/>
    <property type="match status" value="1"/>
</dbReference>
<comment type="subcellular location">
    <subcellularLocation>
        <location evidence="1 10">Nucleus</location>
    </subcellularLocation>
</comment>
<evidence type="ECO:0000259" key="12">
    <source>
        <dbReference type="Pfam" id="PF11708"/>
    </source>
</evidence>
<comment type="subunit">
    <text evidence="10">Associated with the spliceosome.</text>
</comment>
<evidence type="ECO:0000256" key="6">
    <source>
        <dbReference type="ARBA" id="ARBA00023187"/>
    </source>
</evidence>
<comment type="function">
    <text evidence="10">Involved in pre-mRNA splicing.</text>
</comment>